<dbReference type="EMBL" id="SVCA01000009">
    <property type="protein sequence ID" value="MBE6085841.1"/>
    <property type="molecule type" value="Genomic_DNA"/>
</dbReference>
<keyword evidence="2" id="KW-0255">Endonuclease</keyword>
<accession>A0A927ZSZ6</accession>
<dbReference type="InterPro" id="IPR047216">
    <property type="entry name" value="Endonuclease_DUF559_bact"/>
</dbReference>
<comment type="caution">
    <text evidence="2">The sequence shown here is derived from an EMBL/GenBank/DDBJ whole genome shotgun (WGS) entry which is preliminary data.</text>
</comment>
<proteinExistence type="predicted"/>
<dbReference type="Gene3D" id="3.40.960.10">
    <property type="entry name" value="VSR Endonuclease"/>
    <property type="match status" value="1"/>
</dbReference>
<protein>
    <submittedName>
        <fullName evidence="2">Endonuclease domain-containing protein</fullName>
    </submittedName>
</protein>
<feature type="domain" description="DUF559" evidence="1">
    <location>
        <begin position="10"/>
        <end position="115"/>
    </location>
</feature>
<organism evidence="2 3">
    <name type="scientific">Selenomonas ruminantium</name>
    <dbReference type="NCBI Taxonomy" id="971"/>
    <lineage>
        <taxon>Bacteria</taxon>
        <taxon>Bacillati</taxon>
        <taxon>Bacillota</taxon>
        <taxon>Negativicutes</taxon>
        <taxon>Selenomonadales</taxon>
        <taxon>Selenomonadaceae</taxon>
        <taxon>Selenomonas</taxon>
    </lineage>
</organism>
<dbReference type="RefSeq" id="WP_303669979.1">
    <property type="nucleotide sequence ID" value="NZ_SVCA01000009.1"/>
</dbReference>
<keyword evidence="2" id="KW-0378">Hydrolase</keyword>
<dbReference type="PANTHER" id="PTHR38590:SF1">
    <property type="entry name" value="BLL0828 PROTEIN"/>
    <property type="match status" value="1"/>
</dbReference>
<evidence type="ECO:0000313" key="3">
    <source>
        <dbReference type="Proteomes" id="UP000772151"/>
    </source>
</evidence>
<reference evidence="2" key="1">
    <citation type="submission" date="2019-04" db="EMBL/GenBank/DDBJ databases">
        <title>Evolution of Biomass-Degrading Anaerobic Consortia Revealed by Metagenomics.</title>
        <authorList>
            <person name="Peng X."/>
        </authorList>
    </citation>
    <scope>NUCLEOTIDE SEQUENCE</scope>
    <source>
        <strain evidence="2">SIG242</strain>
    </source>
</reference>
<dbReference type="SUPFAM" id="SSF52980">
    <property type="entry name" value="Restriction endonuclease-like"/>
    <property type="match status" value="1"/>
</dbReference>
<dbReference type="InterPro" id="IPR011335">
    <property type="entry name" value="Restrct_endonuc-II-like"/>
</dbReference>
<dbReference type="Proteomes" id="UP000772151">
    <property type="component" value="Unassembled WGS sequence"/>
</dbReference>
<keyword evidence="2" id="KW-0540">Nuclease</keyword>
<evidence type="ECO:0000259" key="1">
    <source>
        <dbReference type="Pfam" id="PF04480"/>
    </source>
</evidence>
<name>A0A927ZSZ6_SELRU</name>
<gene>
    <name evidence="2" type="ORF">E7203_10395</name>
</gene>
<dbReference type="CDD" id="cd01038">
    <property type="entry name" value="Endonuclease_DUF559"/>
    <property type="match status" value="1"/>
</dbReference>
<dbReference type="PANTHER" id="PTHR38590">
    <property type="entry name" value="BLL0828 PROTEIN"/>
    <property type="match status" value="1"/>
</dbReference>
<evidence type="ECO:0000313" key="2">
    <source>
        <dbReference type="EMBL" id="MBE6085841.1"/>
    </source>
</evidence>
<dbReference type="AlphaFoldDB" id="A0A927ZSZ6"/>
<dbReference type="GO" id="GO:0004519">
    <property type="term" value="F:endonuclease activity"/>
    <property type="evidence" value="ECO:0007669"/>
    <property type="project" value="UniProtKB-KW"/>
</dbReference>
<sequence length="140" mass="16495">MPNITYRHDLKKKSQQLRSNMTKEERHLWYDFLKTYCPQFRRQKTIGNYIADFYCPCCKLVVELDGGQHYEENGQVYDEKRTAYLSDMGITVLRFSNRDIWENFQGVCSQIDRVVEMLLKNKPHPSASRPLPGCPPDTRG</sequence>
<dbReference type="InterPro" id="IPR007569">
    <property type="entry name" value="DUF559"/>
</dbReference>
<dbReference type="Pfam" id="PF04480">
    <property type="entry name" value="DUF559"/>
    <property type="match status" value="1"/>
</dbReference>